<feature type="transmembrane region" description="Helical" evidence="1">
    <location>
        <begin position="89"/>
        <end position="109"/>
    </location>
</feature>
<dbReference type="Proteomes" id="UP001403385">
    <property type="component" value="Unassembled WGS sequence"/>
</dbReference>
<organism evidence="4 5">
    <name type="scientific">Rapidithrix thailandica</name>
    <dbReference type="NCBI Taxonomy" id="413964"/>
    <lineage>
        <taxon>Bacteria</taxon>
        <taxon>Pseudomonadati</taxon>
        <taxon>Bacteroidota</taxon>
        <taxon>Cytophagia</taxon>
        <taxon>Cytophagales</taxon>
        <taxon>Flammeovirgaceae</taxon>
        <taxon>Rapidithrix</taxon>
    </lineage>
</organism>
<dbReference type="Pfam" id="PF04773">
    <property type="entry name" value="FecR"/>
    <property type="match status" value="1"/>
</dbReference>
<feature type="domain" description="FecR protein" evidence="2">
    <location>
        <begin position="131"/>
        <end position="220"/>
    </location>
</feature>
<dbReference type="PIRSF" id="PIRSF018266">
    <property type="entry name" value="FecR"/>
    <property type="match status" value="1"/>
</dbReference>
<dbReference type="Gene3D" id="2.60.120.1440">
    <property type="match status" value="1"/>
</dbReference>
<evidence type="ECO:0000313" key="5">
    <source>
        <dbReference type="Proteomes" id="UP001403385"/>
    </source>
</evidence>
<dbReference type="PANTHER" id="PTHR30273">
    <property type="entry name" value="PERIPLASMIC SIGNAL SENSOR AND SIGMA FACTOR ACTIVATOR FECR-RELATED"/>
    <property type="match status" value="1"/>
</dbReference>
<dbReference type="AlphaFoldDB" id="A0AAW9S7G8"/>
<keyword evidence="1" id="KW-0812">Transmembrane</keyword>
<protein>
    <submittedName>
        <fullName evidence="4">FecR domain-containing protein</fullName>
    </submittedName>
</protein>
<dbReference type="PANTHER" id="PTHR30273:SF2">
    <property type="entry name" value="PROTEIN FECR"/>
    <property type="match status" value="1"/>
</dbReference>
<dbReference type="Gene3D" id="3.55.50.30">
    <property type="match status" value="1"/>
</dbReference>
<evidence type="ECO:0000259" key="3">
    <source>
        <dbReference type="Pfam" id="PF16344"/>
    </source>
</evidence>
<name>A0AAW9S7G8_9BACT</name>
<reference evidence="4 5" key="1">
    <citation type="submission" date="2024-04" db="EMBL/GenBank/DDBJ databases">
        <title>Novel genus in family Flammeovirgaceae.</title>
        <authorList>
            <person name="Nguyen T.H."/>
            <person name="Vuong T.Q."/>
            <person name="Le H."/>
            <person name="Kim S.-G."/>
        </authorList>
    </citation>
    <scope>NUCLEOTIDE SEQUENCE [LARGE SCALE GENOMIC DNA]</scope>
    <source>
        <strain evidence="4 5">JCM 23209</strain>
    </source>
</reference>
<dbReference type="FunFam" id="2.60.120.1440:FF:000001">
    <property type="entry name" value="Putative anti-sigma factor"/>
    <property type="match status" value="1"/>
</dbReference>
<proteinExistence type="predicted"/>
<evidence type="ECO:0000313" key="4">
    <source>
        <dbReference type="EMBL" id="MEN7547670.1"/>
    </source>
</evidence>
<accession>A0AAW9S7G8</accession>
<dbReference type="InterPro" id="IPR012373">
    <property type="entry name" value="Ferrdict_sens_TM"/>
</dbReference>
<dbReference type="EMBL" id="JBDKWZ010000003">
    <property type="protein sequence ID" value="MEN7547670.1"/>
    <property type="molecule type" value="Genomic_DNA"/>
</dbReference>
<keyword evidence="5" id="KW-1185">Reference proteome</keyword>
<dbReference type="InterPro" id="IPR006860">
    <property type="entry name" value="FecR"/>
</dbReference>
<feature type="domain" description="Protein FecR C-terminal" evidence="3">
    <location>
        <begin position="268"/>
        <end position="334"/>
    </location>
</feature>
<keyword evidence="1" id="KW-1133">Transmembrane helix</keyword>
<dbReference type="RefSeq" id="WP_346820457.1">
    <property type="nucleotide sequence ID" value="NZ_JBDKWZ010000003.1"/>
</dbReference>
<dbReference type="GO" id="GO:0016989">
    <property type="term" value="F:sigma factor antagonist activity"/>
    <property type="evidence" value="ECO:0007669"/>
    <property type="project" value="TreeGrafter"/>
</dbReference>
<gene>
    <name evidence="4" type="ORF">AAG747_07115</name>
</gene>
<keyword evidence="1" id="KW-0472">Membrane</keyword>
<evidence type="ECO:0000259" key="2">
    <source>
        <dbReference type="Pfam" id="PF04773"/>
    </source>
</evidence>
<evidence type="ECO:0000256" key="1">
    <source>
        <dbReference type="SAM" id="Phobius"/>
    </source>
</evidence>
<comment type="caution">
    <text evidence="4">The sequence shown here is derived from an EMBL/GenBank/DDBJ whole genome shotgun (WGS) entry which is preliminary data.</text>
</comment>
<sequence>MTAEDLVLDEKFRRWVEAADTTYEVYWQERMARGEVEPAELDRARLLLKSLQVKNKQVRKDELDAGWKRLERYYQLAQMPSARQRNITFWPKMLVAASVVLLICVGIYFSNTLSIEEETPAITYIEKVIPKGQKVILTLPDSTIVHLNSESRIKFPQGFTKQLREVELEGEAYFEVQKDPARPFVVKSKYLQAKVLGTAFNFKAFPEEKQVRVALVEGKLQVSDSLVATGHSMILSPTDMAVFDIRKKTLQKSGFDLQEEIGWKDGQLAFRKASFQEIIHRLERWYGVEIEVNRVPDIQGFTGDFARQSLDDVLEGISYAIPFDFQINKQKVTITVK</sequence>
<dbReference type="InterPro" id="IPR032508">
    <property type="entry name" value="FecR_C"/>
</dbReference>
<dbReference type="Pfam" id="PF16344">
    <property type="entry name" value="FecR_C"/>
    <property type="match status" value="1"/>
</dbReference>